<proteinExistence type="predicted"/>
<name>A0A3L6L2J7_9TRYP</name>
<evidence type="ECO:0000313" key="2">
    <source>
        <dbReference type="EMBL" id="RHW70386.1"/>
    </source>
</evidence>
<dbReference type="Pfam" id="PF12053">
    <property type="entry name" value="Par3_HAL_N_term"/>
    <property type="match status" value="1"/>
</dbReference>
<feature type="domain" description="Par3/HAL N-terminal" evidence="1">
    <location>
        <begin position="1"/>
        <end position="78"/>
    </location>
</feature>
<protein>
    <recommendedName>
        <fullName evidence="1">Par3/HAL N-terminal domain-containing protein</fullName>
    </recommendedName>
</protein>
<sequence>MRIFVHVREKVIKLECGDGTQNVIWLGNAAMVHYDSSFGQKYGSPKYIQKEGGTMCDPNARVCDVLDDNQHVFAVLDNMRRLSQMRSSMYVIAPPSTQLLSPLVLSEDEHIERG</sequence>
<dbReference type="EMBL" id="QSBY01000009">
    <property type="protein sequence ID" value="RHW70386.1"/>
    <property type="molecule type" value="Genomic_DNA"/>
</dbReference>
<dbReference type="InterPro" id="IPR021922">
    <property type="entry name" value="Par3/HAL_N"/>
</dbReference>
<dbReference type="Proteomes" id="UP000266743">
    <property type="component" value="Chromosome 9"/>
</dbReference>
<comment type="caution">
    <text evidence="2">The sequence shown here is derived from an EMBL/GenBank/DDBJ whole genome shotgun (WGS) entry which is preliminary data.</text>
</comment>
<dbReference type="Gene3D" id="3.10.20.90">
    <property type="entry name" value="Phosphatidylinositol 3-kinase Catalytic Subunit, Chain A, domain 1"/>
    <property type="match status" value="1"/>
</dbReference>
<dbReference type="AlphaFoldDB" id="A0A3L6L2J7"/>
<reference evidence="2 3" key="1">
    <citation type="submission" date="2018-09" db="EMBL/GenBank/DDBJ databases">
        <title>whole genome sequence of T. equiperdum IVM-t1 strain.</title>
        <authorList>
            <person name="Suganuma K."/>
        </authorList>
    </citation>
    <scope>NUCLEOTIDE SEQUENCE [LARGE SCALE GENOMIC DNA]</scope>
    <source>
        <strain evidence="2 3">IVM-t1</strain>
    </source>
</reference>
<accession>A0A3L6L2J7</accession>
<evidence type="ECO:0000259" key="1">
    <source>
        <dbReference type="Pfam" id="PF12053"/>
    </source>
</evidence>
<organism evidence="2 3">
    <name type="scientific">Trypanosoma brucei equiperdum</name>
    <dbReference type="NCBI Taxonomy" id="630700"/>
    <lineage>
        <taxon>Eukaryota</taxon>
        <taxon>Discoba</taxon>
        <taxon>Euglenozoa</taxon>
        <taxon>Kinetoplastea</taxon>
        <taxon>Metakinetoplastina</taxon>
        <taxon>Trypanosomatida</taxon>
        <taxon>Trypanosomatidae</taxon>
        <taxon>Trypanosoma</taxon>
    </lineage>
</organism>
<gene>
    <name evidence="2" type="ORF">DPX39_090012500</name>
</gene>
<evidence type="ECO:0000313" key="3">
    <source>
        <dbReference type="Proteomes" id="UP000266743"/>
    </source>
</evidence>